<dbReference type="SUPFAM" id="SSF55729">
    <property type="entry name" value="Acyl-CoA N-acyltransferases (Nat)"/>
    <property type="match status" value="1"/>
</dbReference>
<dbReference type="EMBL" id="CP045529">
    <property type="protein sequence ID" value="QFU98202.1"/>
    <property type="molecule type" value="Genomic_DNA"/>
</dbReference>
<dbReference type="Proteomes" id="UP000326702">
    <property type="component" value="Chromosome"/>
</dbReference>
<keyword evidence="2" id="KW-0012">Acyltransferase</keyword>
<keyword evidence="1" id="KW-0808">Transferase</keyword>
<dbReference type="CDD" id="cd04301">
    <property type="entry name" value="NAT_SF"/>
    <property type="match status" value="1"/>
</dbReference>
<keyword evidence="5" id="KW-1185">Reference proteome</keyword>
<organism evidence="4 5">
    <name type="scientific">Luteimicrobium xylanilyticum</name>
    <dbReference type="NCBI Taxonomy" id="1133546"/>
    <lineage>
        <taxon>Bacteria</taxon>
        <taxon>Bacillati</taxon>
        <taxon>Actinomycetota</taxon>
        <taxon>Actinomycetes</taxon>
        <taxon>Micrococcales</taxon>
        <taxon>Luteimicrobium</taxon>
    </lineage>
</organism>
<gene>
    <name evidence="4" type="ORF">KDY119_01713</name>
</gene>
<protein>
    <recommendedName>
        <fullName evidence="3">N-acetyltransferase domain-containing protein</fullName>
    </recommendedName>
</protein>
<dbReference type="Pfam" id="PF00583">
    <property type="entry name" value="Acetyltransf_1"/>
    <property type="match status" value="1"/>
</dbReference>
<evidence type="ECO:0000313" key="4">
    <source>
        <dbReference type="EMBL" id="QFU98202.1"/>
    </source>
</evidence>
<name>A0A5P9QAV5_9MICO</name>
<dbReference type="KEGG" id="lxl:KDY119_01713"/>
<evidence type="ECO:0000313" key="5">
    <source>
        <dbReference type="Proteomes" id="UP000326702"/>
    </source>
</evidence>
<dbReference type="InterPro" id="IPR050832">
    <property type="entry name" value="Bact_Acetyltransf"/>
</dbReference>
<dbReference type="RefSeq" id="WP_194174390.1">
    <property type="nucleotide sequence ID" value="NZ_BAABIH010000027.1"/>
</dbReference>
<dbReference type="PANTHER" id="PTHR43877">
    <property type="entry name" value="AMINOALKYLPHOSPHONATE N-ACETYLTRANSFERASE-RELATED-RELATED"/>
    <property type="match status" value="1"/>
</dbReference>
<sequence>MRVVVEVTAAQPADLVELAGVCALAREESSAGVQLCAPEPGKIVEQLGVLLSVPGGHVLVARVDGHVAGFVLGRTLGSNDFLPKTVLYLEGLYVRPEVRRRGVGHALLAATAELASAEGATDVYAVPIPGSRGVQRFLARVGFAPAATHRYVATSVLQRRLVAEAHGRRHHGRGGSLEELIARRRRSRGGAPTGSVDLGAVRGRLADGGAATERLVG</sequence>
<dbReference type="AlphaFoldDB" id="A0A5P9QAV5"/>
<accession>A0A5P9QAV5</accession>
<proteinExistence type="predicted"/>
<evidence type="ECO:0000259" key="3">
    <source>
        <dbReference type="PROSITE" id="PS51186"/>
    </source>
</evidence>
<dbReference type="InterPro" id="IPR000182">
    <property type="entry name" value="GNAT_dom"/>
</dbReference>
<evidence type="ECO:0000256" key="2">
    <source>
        <dbReference type="ARBA" id="ARBA00023315"/>
    </source>
</evidence>
<dbReference type="GO" id="GO:0016747">
    <property type="term" value="F:acyltransferase activity, transferring groups other than amino-acyl groups"/>
    <property type="evidence" value="ECO:0007669"/>
    <property type="project" value="InterPro"/>
</dbReference>
<dbReference type="Gene3D" id="3.40.630.30">
    <property type="match status" value="1"/>
</dbReference>
<dbReference type="PROSITE" id="PS51186">
    <property type="entry name" value="GNAT"/>
    <property type="match status" value="1"/>
</dbReference>
<feature type="domain" description="N-acetyltransferase" evidence="3">
    <location>
        <begin position="5"/>
        <end position="163"/>
    </location>
</feature>
<dbReference type="InterPro" id="IPR016181">
    <property type="entry name" value="Acyl_CoA_acyltransferase"/>
</dbReference>
<evidence type="ECO:0000256" key="1">
    <source>
        <dbReference type="ARBA" id="ARBA00022679"/>
    </source>
</evidence>
<reference evidence="4 5" key="1">
    <citation type="submission" date="2019-10" db="EMBL/GenBank/DDBJ databases">
        <title>Genome sequence of Luteimicrobium xylanilyticum HY-24.</title>
        <authorList>
            <person name="Kim D.Y."/>
            <person name="Park H.-Y."/>
        </authorList>
    </citation>
    <scope>NUCLEOTIDE SEQUENCE [LARGE SCALE GENOMIC DNA]</scope>
    <source>
        <strain evidence="4 5">HY-24</strain>
    </source>
</reference>